<keyword evidence="3" id="KW-0479">Metal-binding</keyword>
<evidence type="ECO:0000256" key="4">
    <source>
        <dbReference type="ARBA" id="ARBA00022737"/>
    </source>
</evidence>
<organism evidence="9 10">
    <name type="scientific">Desulfopila aestuarii DSM 18488</name>
    <dbReference type="NCBI Taxonomy" id="1121416"/>
    <lineage>
        <taxon>Bacteria</taxon>
        <taxon>Pseudomonadati</taxon>
        <taxon>Thermodesulfobacteriota</taxon>
        <taxon>Desulfobulbia</taxon>
        <taxon>Desulfobulbales</taxon>
        <taxon>Desulfocapsaceae</taxon>
        <taxon>Desulfopila</taxon>
    </lineage>
</organism>
<evidence type="ECO:0000256" key="3">
    <source>
        <dbReference type="ARBA" id="ARBA00022723"/>
    </source>
</evidence>
<keyword evidence="6" id="KW-0408">Iron</keyword>
<evidence type="ECO:0000256" key="5">
    <source>
        <dbReference type="ARBA" id="ARBA00022982"/>
    </source>
</evidence>
<dbReference type="Pfam" id="PF13247">
    <property type="entry name" value="Fer4_11"/>
    <property type="match status" value="1"/>
</dbReference>
<dbReference type="PROSITE" id="PS00198">
    <property type="entry name" value="4FE4S_FER_1"/>
    <property type="match status" value="1"/>
</dbReference>
<keyword evidence="4" id="KW-0677">Repeat</keyword>
<dbReference type="RefSeq" id="WP_073616197.1">
    <property type="nucleotide sequence ID" value="NZ_FRFE01000038.1"/>
</dbReference>
<feature type="domain" description="4Fe-4S ferredoxin-type" evidence="8">
    <location>
        <begin position="4"/>
        <end position="33"/>
    </location>
</feature>
<dbReference type="GO" id="GO:0051539">
    <property type="term" value="F:4 iron, 4 sulfur cluster binding"/>
    <property type="evidence" value="ECO:0007669"/>
    <property type="project" value="UniProtKB-KW"/>
</dbReference>
<dbReference type="Proteomes" id="UP000184603">
    <property type="component" value="Unassembled WGS sequence"/>
</dbReference>
<accession>A0A1M7YJ35</accession>
<dbReference type="PANTHER" id="PTHR43177:SF5">
    <property type="entry name" value="ANAEROBIC DIMETHYL SULFOXIDE REDUCTASE CHAIN B-RELATED"/>
    <property type="match status" value="1"/>
</dbReference>
<dbReference type="AlphaFoldDB" id="A0A1M7YJ35"/>
<dbReference type="PANTHER" id="PTHR43177">
    <property type="entry name" value="PROTEIN NRFC"/>
    <property type="match status" value="1"/>
</dbReference>
<dbReference type="OrthoDB" id="9789030at2"/>
<protein>
    <submittedName>
        <fullName evidence="9">NADH-dependent fumarate reductase subunit E</fullName>
    </submittedName>
</protein>
<dbReference type="InterPro" id="IPR017896">
    <property type="entry name" value="4Fe4S_Fe-S-bd"/>
</dbReference>
<gene>
    <name evidence="9" type="ORF">SAMN02745220_04661</name>
</gene>
<evidence type="ECO:0000259" key="8">
    <source>
        <dbReference type="PROSITE" id="PS51379"/>
    </source>
</evidence>
<keyword evidence="10" id="KW-1185">Reference proteome</keyword>
<dbReference type="InterPro" id="IPR050954">
    <property type="entry name" value="ET_IronSulfur_Cluster-Binding"/>
</dbReference>
<evidence type="ECO:0000313" key="9">
    <source>
        <dbReference type="EMBL" id="SHO52637.1"/>
    </source>
</evidence>
<dbReference type="GO" id="GO:0046872">
    <property type="term" value="F:metal ion binding"/>
    <property type="evidence" value="ECO:0007669"/>
    <property type="project" value="UniProtKB-KW"/>
</dbReference>
<dbReference type="Gene3D" id="3.30.70.20">
    <property type="match status" value="2"/>
</dbReference>
<reference evidence="9 10" key="1">
    <citation type="submission" date="2016-12" db="EMBL/GenBank/DDBJ databases">
        <authorList>
            <person name="Song W.-J."/>
            <person name="Kurnit D.M."/>
        </authorList>
    </citation>
    <scope>NUCLEOTIDE SEQUENCE [LARGE SCALE GENOMIC DNA]</scope>
    <source>
        <strain evidence="9 10">DSM 18488</strain>
    </source>
</reference>
<keyword evidence="2" id="KW-0004">4Fe-4S</keyword>
<evidence type="ECO:0000256" key="1">
    <source>
        <dbReference type="ARBA" id="ARBA00022448"/>
    </source>
</evidence>
<dbReference type="EMBL" id="FRFE01000038">
    <property type="protein sequence ID" value="SHO52637.1"/>
    <property type="molecule type" value="Genomic_DNA"/>
</dbReference>
<evidence type="ECO:0000256" key="2">
    <source>
        <dbReference type="ARBA" id="ARBA00022485"/>
    </source>
</evidence>
<name>A0A1M7YJ35_9BACT</name>
<evidence type="ECO:0000256" key="6">
    <source>
        <dbReference type="ARBA" id="ARBA00023004"/>
    </source>
</evidence>
<dbReference type="InterPro" id="IPR017900">
    <property type="entry name" value="4Fe4S_Fe_S_CS"/>
</dbReference>
<keyword evidence="7" id="KW-0411">Iron-sulfur</keyword>
<evidence type="ECO:0000313" key="10">
    <source>
        <dbReference type="Proteomes" id="UP000184603"/>
    </source>
</evidence>
<sequence length="165" mass="18295">MKPYELVIDHEACWGCRTCEVACKQEFGTATGVQLIYISEHSQDDDRGLPQFSYKVNLCRHCEDAPCVDGCPESAIHQREDGIVILDDAQCSGCQACLSACPYDAIAFDEKNQVARKCNLCHNRVDNGLVPACADNVCLAHCIYFGDQQTVSQQRQKRLGRGDCD</sequence>
<proteinExistence type="predicted"/>
<dbReference type="PROSITE" id="PS51379">
    <property type="entry name" value="4FE4S_FER_2"/>
    <property type="match status" value="3"/>
</dbReference>
<dbReference type="SUPFAM" id="SSF54862">
    <property type="entry name" value="4Fe-4S ferredoxins"/>
    <property type="match status" value="1"/>
</dbReference>
<keyword evidence="1" id="KW-0813">Transport</keyword>
<dbReference type="STRING" id="1121416.SAMN02745220_04661"/>
<evidence type="ECO:0000256" key="7">
    <source>
        <dbReference type="ARBA" id="ARBA00023014"/>
    </source>
</evidence>
<feature type="domain" description="4Fe-4S ferredoxin-type" evidence="8">
    <location>
        <begin position="50"/>
        <end position="81"/>
    </location>
</feature>
<keyword evidence="5" id="KW-0249">Electron transport</keyword>
<feature type="domain" description="4Fe-4S ferredoxin-type" evidence="8">
    <location>
        <begin position="82"/>
        <end position="111"/>
    </location>
</feature>